<dbReference type="AlphaFoldDB" id="A0A1H2SGP7"/>
<feature type="chain" id="PRO_5038762802" description="Lipoprotein" evidence="2">
    <location>
        <begin position="27"/>
        <end position="201"/>
    </location>
</feature>
<gene>
    <name evidence="3" type="ORF">SAMN05216215_1002212</name>
</gene>
<keyword evidence="4" id="KW-1185">Reference proteome</keyword>
<accession>A0A1H2SGP7</accession>
<dbReference type="EMBL" id="FNOK01000002">
    <property type="protein sequence ID" value="SDW30811.1"/>
    <property type="molecule type" value="Genomic_DNA"/>
</dbReference>
<evidence type="ECO:0000313" key="4">
    <source>
        <dbReference type="Proteomes" id="UP000199529"/>
    </source>
</evidence>
<proteinExistence type="predicted"/>
<organism evidence="3 4">
    <name type="scientific">Saccharopolyspora shandongensis</name>
    <dbReference type="NCBI Taxonomy" id="418495"/>
    <lineage>
        <taxon>Bacteria</taxon>
        <taxon>Bacillati</taxon>
        <taxon>Actinomycetota</taxon>
        <taxon>Actinomycetes</taxon>
        <taxon>Pseudonocardiales</taxon>
        <taxon>Pseudonocardiaceae</taxon>
        <taxon>Saccharopolyspora</taxon>
    </lineage>
</organism>
<name>A0A1H2SGP7_9PSEU</name>
<evidence type="ECO:0008006" key="5">
    <source>
        <dbReference type="Google" id="ProtNLM"/>
    </source>
</evidence>
<reference evidence="4" key="1">
    <citation type="submission" date="2016-10" db="EMBL/GenBank/DDBJ databases">
        <authorList>
            <person name="Varghese N."/>
            <person name="Submissions S."/>
        </authorList>
    </citation>
    <scope>NUCLEOTIDE SEQUENCE [LARGE SCALE GENOMIC DNA]</scope>
    <source>
        <strain evidence="4">CGMCC 4.3530</strain>
    </source>
</reference>
<sequence length="201" mass="20393">MFHKSGRVLIAALAVGAALFAGGCAAGAGQAMQPPQSPNVATTAQGSIASDSQATQSSGGNAEPETGMTTGKTTGKNSSQGGETGNGSTAGSEQDIPIGSYTRDGQTKKFVTSPTELILPDSASGGASDVQFTNVTWTKWGENGAEGSGDAFITGGGAPPETIQNVRIILDDAKTVEGTRQFTHFLLMYPDGTVNEGRTDF</sequence>
<keyword evidence="2" id="KW-0732">Signal</keyword>
<feature type="region of interest" description="Disordered" evidence="1">
    <location>
        <begin position="27"/>
        <end position="106"/>
    </location>
</feature>
<feature type="signal peptide" evidence="2">
    <location>
        <begin position="1"/>
        <end position="26"/>
    </location>
</feature>
<evidence type="ECO:0000313" key="3">
    <source>
        <dbReference type="EMBL" id="SDW30811.1"/>
    </source>
</evidence>
<protein>
    <recommendedName>
        <fullName evidence="5">Lipoprotein</fullName>
    </recommendedName>
</protein>
<evidence type="ECO:0000256" key="2">
    <source>
        <dbReference type="SAM" id="SignalP"/>
    </source>
</evidence>
<feature type="compositionally biased region" description="Low complexity" evidence="1">
    <location>
        <begin position="66"/>
        <end position="81"/>
    </location>
</feature>
<feature type="compositionally biased region" description="Polar residues" evidence="1">
    <location>
        <begin position="38"/>
        <end position="60"/>
    </location>
</feature>
<dbReference type="Proteomes" id="UP000199529">
    <property type="component" value="Unassembled WGS sequence"/>
</dbReference>
<dbReference type="PROSITE" id="PS51257">
    <property type="entry name" value="PROKAR_LIPOPROTEIN"/>
    <property type="match status" value="1"/>
</dbReference>
<evidence type="ECO:0000256" key="1">
    <source>
        <dbReference type="SAM" id="MobiDB-lite"/>
    </source>
</evidence>